<dbReference type="InterPro" id="IPR039547">
    <property type="entry name" value="Ribosomal_eL19"/>
</dbReference>
<evidence type="ECO:0000313" key="6">
    <source>
        <dbReference type="EMBL" id="VVC03657.1"/>
    </source>
</evidence>
<dbReference type="GO" id="GO:0006412">
    <property type="term" value="P:translation"/>
    <property type="evidence" value="ECO:0007669"/>
    <property type="project" value="InterPro"/>
</dbReference>
<dbReference type="Proteomes" id="UP000789941">
    <property type="component" value="Unassembled WGS sequence"/>
</dbReference>
<dbReference type="SUPFAM" id="SSF48140">
    <property type="entry name" value="Ribosomal protein L19 (L19e)"/>
    <property type="match status" value="1"/>
</dbReference>
<dbReference type="GO" id="GO:0022625">
    <property type="term" value="C:cytosolic large ribosomal subunit"/>
    <property type="evidence" value="ECO:0007669"/>
    <property type="project" value="InterPro"/>
</dbReference>
<accession>A0A5E4LS14</accession>
<dbReference type="PANTHER" id="PTHR10722">
    <property type="entry name" value="60S RIBOSOMAL PROTEIN L19"/>
    <property type="match status" value="1"/>
</dbReference>
<dbReference type="GO" id="GO:0003735">
    <property type="term" value="F:structural constituent of ribosome"/>
    <property type="evidence" value="ECO:0007669"/>
    <property type="project" value="InterPro"/>
</dbReference>
<feature type="region of interest" description="Disordered" evidence="4">
    <location>
        <begin position="57"/>
        <end position="76"/>
    </location>
</feature>
<protein>
    <submittedName>
        <fullName evidence="6">50S ribosomal protein L19e</fullName>
    </submittedName>
</protein>
<name>A0A5E4LS14_9ARCH</name>
<dbReference type="GO" id="GO:0003723">
    <property type="term" value="F:RNA binding"/>
    <property type="evidence" value="ECO:0007669"/>
    <property type="project" value="InterPro"/>
</dbReference>
<evidence type="ECO:0000256" key="2">
    <source>
        <dbReference type="ARBA" id="ARBA00022980"/>
    </source>
</evidence>
<dbReference type="InterPro" id="IPR015972">
    <property type="entry name" value="Ribosomal_eL19_dom1"/>
</dbReference>
<feature type="domain" description="Large ribosomal subunit protein eL19" evidence="5">
    <location>
        <begin position="2"/>
        <end position="134"/>
    </location>
</feature>
<evidence type="ECO:0000259" key="5">
    <source>
        <dbReference type="SMART" id="SM01416"/>
    </source>
</evidence>
<dbReference type="Gene3D" id="1.10.1200.240">
    <property type="match status" value="1"/>
</dbReference>
<dbReference type="SMART" id="SM01416">
    <property type="entry name" value="Ribosomal_L19e"/>
    <property type="match status" value="1"/>
</dbReference>
<feature type="compositionally biased region" description="Basic residues" evidence="4">
    <location>
        <begin position="59"/>
        <end position="73"/>
    </location>
</feature>
<dbReference type="InterPro" id="IPR000196">
    <property type="entry name" value="Ribosomal_eL19_dom"/>
</dbReference>
<evidence type="ECO:0000256" key="3">
    <source>
        <dbReference type="ARBA" id="ARBA00023274"/>
    </source>
</evidence>
<keyword evidence="3" id="KW-0687">Ribonucleoprotein</keyword>
<dbReference type="EMBL" id="CABMJJ010000008">
    <property type="protein sequence ID" value="VVC03657.1"/>
    <property type="molecule type" value="Genomic_DNA"/>
</dbReference>
<gene>
    <name evidence="6" type="ORF">LFW2832_00457</name>
</gene>
<comment type="caution">
    <text evidence="6">The sequence shown here is derived from an EMBL/GenBank/DDBJ whole genome shotgun (WGS) entry which is preliminary data.</text>
</comment>
<dbReference type="Gene3D" id="1.10.1650.10">
    <property type="match status" value="1"/>
</dbReference>
<dbReference type="InterPro" id="IPR057259">
    <property type="entry name" value="Ribosomal_L19e"/>
</dbReference>
<dbReference type="InterPro" id="IPR035970">
    <property type="entry name" value="60S_ribosomal_eL19_sf"/>
</dbReference>
<sequence>MTIATVRRLAADIFNVGENKIRISPDGLKDAEGALTRSDVKSLIEKGVVTKKPNLGRASTKKRFRRGHGHRKGSSTINSKEVWMMKIRAQRKFLNLLLSTGAVKNKDRRILYSKLKSGIFRNKKAFLLYLKDNKFVPNEFEPPKAEYTPKPKKAPKQKKAAVAKTPEVKKTEPVSEPKKGEKQ</sequence>
<reference evidence="6 7" key="1">
    <citation type="submission" date="2019-08" db="EMBL/GenBank/DDBJ databases">
        <authorList>
            <person name="Vazquez-Campos X."/>
        </authorList>
    </citation>
    <scope>NUCLEOTIDE SEQUENCE [LARGE SCALE GENOMIC DNA]</scope>
    <source>
        <strain evidence="6">LFW-283_2</strain>
    </source>
</reference>
<organism evidence="6 7">
    <name type="scientific">Candidatus Bilamarchaeum dharawalense</name>
    <dbReference type="NCBI Taxonomy" id="2885759"/>
    <lineage>
        <taxon>Archaea</taxon>
        <taxon>Candidatus Micrarchaeota</taxon>
        <taxon>Candidatus Micrarchaeia</taxon>
        <taxon>Candidatus Anstonellales</taxon>
        <taxon>Candidatus Bilamarchaeaceae</taxon>
        <taxon>Candidatus Bilamarchaeum</taxon>
    </lineage>
</organism>
<comment type="similarity">
    <text evidence="1">Belongs to the eukaryotic ribosomal protein eL19 family.</text>
</comment>
<dbReference type="Pfam" id="PF25476">
    <property type="entry name" value="Ribosomal_L19e_C"/>
    <property type="match status" value="1"/>
</dbReference>
<feature type="compositionally biased region" description="Basic residues" evidence="4">
    <location>
        <begin position="150"/>
        <end position="161"/>
    </location>
</feature>
<proteinExistence type="inferred from homology"/>
<dbReference type="InterPro" id="IPR057260">
    <property type="entry name" value="Ribosomal_L19e_C"/>
</dbReference>
<dbReference type="AlphaFoldDB" id="A0A5E4LS14"/>
<evidence type="ECO:0000256" key="4">
    <source>
        <dbReference type="SAM" id="MobiDB-lite"/>
    </source>
</evidence>
<dbReference type="Pfam" id="PF01280">
    <property type="entry name" value="Ribosomal_L19e"/>
    <property type="match status" value="1"/>
</dbReference>
<evidence type="ECO:0000313" key="7">
    <source>
        <dbReference type="Proteomes" id="UP000789941"/>
    </source>
</evidence>
<feature type="region of interest" description="Disordered" evidence="4">
    <location>
        <begin position="137"/>
        <end position="183"/>
    </location>
</feature>
<keyword evidence="2 6" id="KW-0689">Ribosomal protein</keyword>
<evidence type="ECO:0000256" key="1">
    <source>
        <dbReference type="ARBA" id="ARBA00011082"/>
    </source>
</evidence>
<feature type="compositionally biased region" description="Basic and acidic residues" evidence="4">
    <location>
        <begin position="166"/>
        <end position="183"/>
    </location>
</feature>